<sequence>MQTCEIDLLGLCEIKWPEEGHMWSGEFRIINTAANNGNGGVGILMKKEIGQKVKRIYTIAICVYMPTTDHKEEDVDNVYEGIEEAIKYAKGEENLIIMGEQAEEKVAEAFGLGRRNERGNRLIQFCPKHKMTIANTLFQ</sequence>
<protein>
    <submittedName>
        <fullName evidence="1">Uncharacterized protein</fullName>
    </submittedName>
</protein>
<dbReference type="InterPro" id="IPR036691">
    <property type="entry name" value="Endo/exonu/phosph_ase_sf"/>
</dbReference>
<evidence type="ECO:0000313" key="2">
    <source>
        <dbReference type="Proteomes" id="UP000801492"/>
    </source>
</evidence>
<dbReference type="Gene3D" id="3.60.10.10">
    <property type="entry name" value="Endonuclease/exonuclease/phosphatase"/>
    <property type="match status" value="1"/>
</dbReference>
<organism evidence="1 2">
    <name type="scientific">Ignelater luminosus</name>
    <name type="common">Cucubano</name>
    <name type="synonym">Pyrophorus luminosus</name>
    <dbReference type="NCBI Taxonomy" id="2038154"/>
    <lineage>
        <taxon>Eukaryota</taxon>
        <taxon>Metazoa</taxon>
        <taxon>Ecdysozoa</taxon>
        <taxon>Arthropoda</taxon>
        <taxon>Hexapoda</taxon>
        <taxon>Insecta</taxon>
        <taxon>Pterygota</taxon>
        <taxon>Neoptera</taxon>
        <taxon>Endopterygota</taxon>
        <taxon>Coleoptera</taxon>
        <taxon>Polyphaga</taxon>
        <taxon>Elateriformia</taxon>
        <taxon>Elateroidea</taxon>
        <taxon>Elateridae</taxon>
        <taxon>Agrypninae</taxon>
        <taxon>Pyrophorini</taxon>
        <taxon>Ignelater</taxon>
    </lineage>
</organism>
<reference evidence="1" key="1">
    <citation type="submission" date="2019-08" db="EMBL/GenBank/DDBJ databases">
        <title>The genome of the North American firefly Photinus pyralis.</title>
        <authorList>
            <consortium name="Photinus pyralis genome working group"/>
            <person name="Fallon T.R."/>
            <person name="Sander Lower S.E."/>
            <person name="Weng J.-K."/>
        </authorList>
    </citation>
    <scope>NUCLEOTIDE SEQUENCE</scope>
    <source>
        <strain evidence="1">TRF0915ILg1</strain>
        <tissue evidence="1">Whole body</tissue>
    </source>
</reference>
<dbReference type="OrthoDB" id="425681at2759"/>
<dbReference type="Proteomes" id="UP000801492">
    <property type="component" value="Unassembled WGS sequence"/>
</dbReference>
<comment type="caution">
    <text evidence="1">The sequence shown here is derived from an EMBL/GenBank/DDBJ whole genome shotgun (WGS) entry which is preliminary data.</text>
</comment>
<keyword evidence="2" id="KW-1185">Reference proteome</keyword>
<evidence type="ECO:0000313" key="1">
    <source>
        <dbReference type="EMBL" id="KAF2897194.1"/>
    </source>
</evidence>
<dbReference type="EMBL" id="VTPC01004413">
    <property type="protein sequence ID" value="KAF2897194.1"/>
    <property type="molecule type" value="Genomic_DNA"/>
</dbReference>
<dbReference type="AlphaFoldDB" id="A0A8K0GEY7"/>
<gene>
    <name evidence="1" type="ORF">ILUMI_08980</name>
</gene>
<accession>A0A8K0GEY7</accession>
<name>A0A8K0GEY7_IGNLU</name>
<proteinExistence type="predicted"/>